<evidence type="ECO:0000313" key="3">
    <source>
        <dbReference type="Proteomes" id="UP000294419"/>
    </source>
</evidence>
<name>A0A4P6ZIV6_9FLAO</name>
<reference evidence="2 3" key="1">
    <citation type="submission" date="2019-03" db="EMBL/GenBank/DDBJ databases">
        <authorList>
            <person name="Kim H."/>
            <person name="Yu S.-M."/>
        </authorList>
    </citation>
    <scope>NUCLEOTIDE SEQUENCE [LARGE SCALE GENOMIC DNA]</scope>
    <source>
        <strain evidence="2 3">NBC122</strain>
    </source>
</reference>
<feature type="transmembrane region" description="Helical" evidence="1">
    <location>
        <begin position="66"/>
        <end position="85"/>
    </location>
</feature>
<dbReference type="Proteomes" id="UP000294419">
    <property type="component" value="Chromosome"/>
</dbReference>
<dbReference type="AlphaFoldDB" id="A0A4P6ZIV6"/>
<protein>
    <submittedName>
        <fullName evidence="2">Uncharacterized protein</fullName>
    </submittedName>
</protein>
<dbReference type="RefSeq" id="WP_133440883.1">
    <property type="nucleotide sequence ID" value="NZ_CP037954.1"/>
</dbReference>
<sequence length="764" mass="89923">MISIENIVEICVAIDIAILGIAYPIIVDKTSNIGDKYQSEYLSVLFNYEYPQKALKFKIGEKEYNISLFKLILFATLISFLFVIFKSQPFFGWDNWFINNSANFLVFAFTILLTVLFFKWLEKVSLFNGKSSSLLSHIIRENDALSEKDEKRQYYLKAINEMTYYAIEKQDEHLQETLLEFYYKTFANIRRNNPKDALLVYPVDLYFMVNKLNEESTVVQNRKLRAIEHRAVSGIWLLGEDFEEIIISNETYHSLWRNIYTICDYPRLVKMFWAHSSQYYDYRLRLLIPNYESGGNISNEIEVERRDLERQRFLEFHYALGGLMYYRGQYDILKYFFEFTQSQPPKYVLLPKSMAEIFHWFEHFSNEYKNIGAPIDFKYYFPELDNLGNRRQVTYWICCYLTILFIRQFFQVQYYSYQNFTDLPNLPDEVGELGNWLNNISFFEKCLKDVRENTELLHTLNYEEDDTKKAELEQFVEHLKQSITDKIGNQKLNAELSERMIQNFYEGSNSILGDAFREYDSIFIPLDEQHKEGRTKVSVTGSTILMSKAAFTEGDTPHINYDTVFAAALAREGINRYIPNSFAIARTKRYLLRAEDLIPGLTRLIGEHTGIVLIGIGLHYQAKEIIDKSSFKSRVLEIPATEYGTQDLIFVVRKDDLPAIEHRALQQEEIDELRLVLINDELKIYGSVIDINKEENRETKDRWNLENDPNNQDLKVQLALAFLSVIHWKDSREVVQISVNTEYREQGIPNVLNDIMPFEKSADK</sequence>
<keyword evidence="1" id="KW-0812">Transmembrane</keyword>
<keyword evidence="1" id="KW-0472">Membrane</keyword>
<dbReference type="EMBL" id="CP037954">
    <property type="protein sequence ID" value="QBO59552.1"/>
    <property type="molecule type" value="Genomic_DNA"/>
</dbReference>
<dbReference type="OrthoDB" id="977357at2"/>
<organism evidence="2 3">
    <name type="scientific">Chryseobacterium salivictor</name>
    <dbReference type="NCBI Taxonomy" id="2547600"/>
    <lineage>
        <taxon>Bacteria</taxon>
        <taxon>Pseudomonadati</taxon>
        <taxon>Bacteroidota</taxon>
        <taxon>Flavobacteriia</taxon>
        <taxon>Flavobacteriales</taxon>
        <taxon>Weeksellaceae</taxon>
        <taxon>Chryseobacterium group</taxon>
        <taxon>Chryseobacterium</taxon>
    </lineage>
</organism>
<evidence type="ECO:0000256" key="1">
    <source>
        <dbReference type="SAM" id="Phobius"/>
    </source>
</evidence>
<keyword evidence="1" id="KW-1133">Transmembrane helix</keyword>
<feature type="transmembrane region" description="Helical" evidence="1">
    <location>
        <begin position="97"/>
        <end position="121"/>
    </location>
</feature>
<feature type="transmembrane region" description="Helical" evidence="1">
    <location>
        <begin position="6"/>
        <end position="26"/>
    </location>
</feature>
<dbReference type="KEGG" id="csal:NBC122_02751"/>
<proteinExistence type="predicted"/>
<keyword evidence="3" id="KW-1185">Reference proteome</keyword>
<evidence type="ECO:0000313" key="2">
    <source>
        <dbReference type="EMBL" id="QBO59552.1"/>
    </source>
</evidence>
<gene>
    <name evidence="2" type="ORF">NBC122_02751</name>
</gene>
<accession>A0A4P6ZIV6</accession>